<keyword evidence="4" id="KW-0949">S-adenosyl-L-methionine</keyword>
<keyword evidence="11" id="KW-1208">Phospholipid metabolism</keyword>
<evidence type="ECO:0000313" key="14">
    <source>
        <dbReference type="Proteomes" id="UP001217417"/>
    </source>
</evidence>
<feature type="transmembrane region" description="Helical" evidence="12">
    <location>
        <begin position="40"/>
        <end position="62"/>
    </location>
</feature>
<reference evidence="13" key="1">
    <citation type="submission" date="2023-03" db="EMBL/GenBank/DDBJ databases">
        <title>Near-Complete genome sequence of Lipomyces tetrasporous NRRL Y-64009, an oleaginous yeast capable of growing on lignocellulosic hydrolysates.</title>
        <authorList>
            <consortium name="Lawrence Berkeley National Laboratory"/>
            <person name="Jagtap S.S."/>
            <person name="Liu J.-J."/>
            <person name="Walukiewicz H.E."/>
            <person name="Pangilinan J."/>
            <person name="Lipzen A."/>
            <person name="Ahrendt S."/>
            <person name="Koriabine M."/>
            <person name="Cobaugh K."/>
            <person name="Salamov A."/>
            <person name="Yoshinaga Y."/>
            <person name="Ng V."/>
            <person name="Daum C."/>
            <person name="Grigoriev I.V."/>
            <person name="Slininger P.J."/>
            <person name="Dien B.S."/>
            <person name="Jin Y.-S."/>
            <person name="Rao C.V."/>
        </authorList>
    </citation>
    <scope>NUCLEOTIDE SEQUENCE</scope>
    <source>
        <strain evidence="13">NRRL Y-64009</strain>
    </source>
</reference>
<keyword evidence="9 12" id="KW-0472">Membrane</keyword>
<keyword evidence="14" id="KW-1185">Reference proteome</keyword>
<evidence type="ECO:0000256" key="1">
    <source>
        <dbReference type="ARBA" id="ARBA00004127"/>
    </source>
</evidence>
<keyword evidence="2" id="KW-0444">Lipid biosynthesis</keyword>
<feature type="transmembrane region" description="Helical" evidence="12">
    <location>
        <begin position="131"/>
        <end position="151"/>
    </location>
</feature>
<evidence type="ECO:0000256" key="7">
    <source>
        <dbReference type="ARBA" id="ARBA00022989"/>
    </source>
</evidence>
<evidence type="ECO:0000256" key="8">
    <source>
        <dbReference type="ARBA" id="ARBA00023098"/>
    </source>
</evidence>
<evidence type="ECO:0000256" key="6">
    <source>
        <dbReference type="ARBA" id="ARBA00022824"/>
    </source>
</evidence>
<dbReference type="GO" id="GO:0032259">
    <property type="term" value="P:methylation"/>
    <property type="evidence" value="ECO:0007669"/>
    <property type="project" value="UniProtKB-KW"/>
</dbReference>
<evidence type="ECO:0000256" key="4">
    <source>
        <dbReference type="ARBA" id="ARBA00022691"/>
    </source>
</evidence>
<dbReference type="GO" id="GO:0006656">
    <property type="term" value="P:phosphatidylcholine biosynthetic process"/>
    <property type="evidence" value="ECO:0007669"/>
    <property type="project" value="TreeGrafter"/>
</dbReference>
<dbReference type="AlphaFoldDB" id="A0AAD7VTH2"/>
<sequence length="267" mass="30567">MVTALLDPRKPKSMADILTLTILSFYVALYVILPSDMRKWTFLGIYVTSRLSYNGGLGYLLYQQSFHRRLTKWAAKTRIFNRPGPNASILRRTTYGLIKRGLSAKMGSDYAFETVPLEYNTWLLFRHVVDLILMSDFTSYMLLALACASIPENQTIALHVGRWGAGVFLFLFNLWVKLDAHRVVKDYAWYWGDFFFLEDLELCFDGIFELVPHPMYSVGYAGYYGISLMAASYTLLFVSLAAHACQFAFLFIVENPHIAKTYSSPTK</sequence>
<keyword evidence="3 13" id="KW-0808">Transferase</keyword>
<keyword evidence="8" id="KW-0443">Lipid metabolism</keyword>
<evidence type="ECO:0000256" key="12">
    <source>
        <dbReference type="SAM" id="Phobius"/>
    </source>
</evidence>
<keyword evidence="7 12" id="KW-1133">Transmembrane helix</keyword>
<dbReference type="EMBL" id="JARPMG010000005">
    <property type="protein sequence ID" value="KAJ8100734.1"/>
    <property type="molecule type" value="Genomic_DNA"/>
</dbReference>
<keyword evidence="5 12" id="KW-0812">Transmembrane</keyword>
<organism evidence="13 14">
    <name type="scientific">Lipomyces tetrasporus</name>
    <dbReference type="NCBI Taxonomy" id="54092"/>
    <lineage>
        <taxon>Eukaryota</taxon>
        <taxon>Fungi</taxon>
        <taxon>Dikarya</taxon>
        <taxon>Ascomycota</taxon>
        <taxon>Saccharomycotina</taxon>
        <taxon>Lipomycetes</taxon>
        <taxon>Lipomycetales</taxon>
        <taxon>Lipomycetaceae</taxon>
        <taxon>Lipomyces</taxon>
    </lineage>
</organism>
<proteinExistence type="predicted"/>
<keyword evidence="10" id="KW-0594">Phospholipid biosynthesis</keyword>
<dbReference type="GeneID" id="80879229"/>
<dbReference type="RefSeq" id="XP_056044184.1">
    <property type="nucleotide sequence ID" value="XM_056184063.1"/>
</dbReference>
<dbReference type="GO" id="GO:0012505">
    <property type="term" value="C:endomembrane system"/>
    <property type="evidence" value="ECO:0007669"/>
    <property type="project" value="UniProtKB-SubCell"/>
</dbReference>
<evidence type="ECO:0000256" key="5">
    <source>
        <dbReference type="ARBA" id="ARBA00022692"/>
    </source>
</evidence>
<gene>
    <name evidence="13" type="ORF">POJ06DRAFT_110892</name>
</gene>
<evidence type="ECO:0000256" key="10">
    <source>
        <dbReference type="ARBA" id="ARBA00023209"/>
    </source>
</evidence>
<name>A0AAD7VTH2_9ASCO</name>
<dbReference type="PANTHER" id="PTHR32138:SF0">
    <property type="entry name" value="PHOSPHATIDYLETHANOLAMINE N-METHYLTRANSFERASE"/>
    <property type="match status" value="1"/>
</dbReference>
<evidence type="ECO:0000313" key="13">
    <source>
        <dbReference type="EMBL" id="KAJ8100734.1"/>
    </source>
</evidence>
<keyword evidence="3 13" id="KW-0489">Methyltransferase</keyword>
<evidence type="ECO:0000256" key="2">
    <source>
        <dbReference type="ARBA" id="ARBA00022516"/>
    </source>
</evidence>
<dbReference type="Proteomes" id="UP001217417">
    <property type="component" value="Unassembled WGS sequence"/>
</dbReference>
<protein>
    <submittedName>
        <fullName evidence="13">Phospholipid methyltransferase-domain-containing protein</fullName>
    </submittedName>
</protein>
<feature type="transmembrane region" description="Helical" evidence="12">
    <location>
        <begin position="228"/>
        <end position="253"/>
    </location>
</feature>
<evidence type="ECO:0000256" key="9">
    <source>
        <dbReference type="ARBA" id="ARBA00023136"/>
    </source>
</evidence>
<dbReference type="GO" id="GO:0004608">
    <property type="term" value="F:phosphatidylethanolamine N-methyltransferase activity"/>
    <property type="evidence" value="ECO:0007669"/>
    <property type="project" value="TreeGrafter"/>
</dbReference>
<dbReference type="InterPro" id="IPR007318">
    <property type="entry name" value="Phopholipid_MeTrfase"/>
</dbReference>
<dbReference type="PANTHER" id="PTHR32138">
    <property type="entry name" value="PHOSPHATIDYLETHANOLAMINE N-METHYLTRANSFERASE"/>
    <property type="match status" value="1"/>
</dbReference>
<comment type="subcellular location">
    <subcellularLocation>
        <location evidence="1">Endomembrane system</location>
        <topology evidence="1">Multi-pass membrane protein</topology>
    </subcellularLocation>
</comment>
<keyword evidence="6" id="KW-0256">Endoplasmic reticulum</keyword>
<feature type="transmembrane region" description="Helical" evidence="12">
    <location>
        <begin position="157"/>
        <end position="176"/>
    </location>
</feature>
<evidence type="ECO:0000256" key="3">
    <source>
        <dbReference type="ARBA" id="ARBA00022603"/>
    </source>
</evidence>
<comment type="caution">
    <text evidence="13">The sequence shown here is derived from an EMBL/GenBank/DDBJ whole genome shotgun (WGS) entry which is preliminary data.</text>
</comment>
<evidence type="ECO:0000256" key="11">
    <source>
        <dbReference type="ARBA" id="ARBA00023264"/>
    </source>
</evidence>
<dbReference type="Pfam" id="PF04191">
    <property type="entry name" value="PEMT"/>
    <property type="match status" value="1"/>
</dbReference>
<accession>A0AAD7VTH2</accession>
<feature type="transmembrane region" description="Helical" evidence="12">
    <location>
        <begin position="17"/>
        <end position="34"/>
    </location>
</feature>